<evidence type="ECO:0000313" key="1">
    <source>
        <dbReference type="EMBL" id="KAK7362242.1"/>
    </source>
</evidence>
<reference evidence="1 2" key="1">
    <citation type="submission" date="2024-01" db="EMBL/GenBank/DDBJ databases">
        <title>The genomes of 5 underutilized Papilionoideae crops provide insights into root nodulation and disease resistanc.</title>
        <authorList>
            <person name="Jiang F."/>
        </authorList>
    </citation>
    <scope>NUCLEOTIDE SEQUENCE [LARGE SCALE GENOMIC DNA]</scope>
    <source>
        <strain evidence="1">LVBAO_FW01</strain>
        <tissue evidence="1">Leaves</tissue>
    </source>
</reference>
<evidence type="ECO:0000313" key="2">
    <source>
        <dbReference type="Proteomes" id="UP001367508"/>
    </source>
</evidence>
<dbReference type="AlphaFoldDB" id="A0AAN9N1H5"/>
<proteinExistence type="predicted"/>
<name>A0AAN9N1H5_CANGL</name>
<dbReference type="EMBL" id="JAYMYQ010000001">
    <property type="protein sequence ID" value="KAK7362242.1"/>
    <property type="molecule type" value="Genomic_DNA"/>
</dbReference>
<sequence length="154" mass="17798">MKHDCNKEGRGNNEDVRNFTRFLHSSFNPNHVNLEDSILKNNFLSGLNAFRSSRQNNEFGFAGLQSNACVVKVNLESHDRFFNDNYYSHGIKGWQRTSPPNDLELISLLSIMGFRITAILFNKSHKHVVRPWPRYKRPMSNPMISFTPEKGSLL</sequence>
<comment type="caution">
    <text evidence="1">The sequence shown here is derived from an EMBL/GenBank/DDBJ whole genome shotgun (WGS) entry which is preliminary data.</text>
</comment>
<keyword evidence="2" id="KW-1185">Reference proteome</keyword>
<dbReference type="Proteomes" id="UP001367508">
    <property type="component" value="Unassembled WGS sequence"/>
</dbReference>
<accession>A0AAN9N1H5</accession>
<organism evidence="1 2">
    <name type="scientific">Canavalia gladiata</name>
    <name type="common">Sword bean</name>
    <name type="synonym">Dolichos gladiatus</name>
    <dbReference type="NCBI Taxonomy" id="3824"/>
    <lineage>
        <taxon>Eukaryota</taxon>
        <taxon>Viridiplantae</taxon>
        <taxon>Streptophyta</taxon>
        <taxon>Embryophyta</taxon>
        <taxon>Tracheophyta</taxon>
        <taxon>Spermatophyta</taxon>
        <taxon>Magnoliopsida</taxon>
        <taxon>eudicotyledons</taxon>
        <taxon>Gunneridae</taxon>
        <taxon>Pentapetalae</taxon>
        <taxon>rosids</taxon>
        <taxon>fabids</taxon>
        <taxon>Fabales</taxon>
        <taxon>Fabaceae</taxon>
        <taxon>Papilionoideae</taxon>
        <taxon>50 kb inversion clade</taxon>
        <taxon>NPAAA clade</taxon>
        <taxon>indigoferoid/millettioid clade</taxon>
        <taxon>Phaseoleae</taxon>
        <taxon>Canavalia</taxon>
    </lineage>
</organism>
<protein>
    <submittedName>
        <fullName evidence="1">Uncharacterized protein</fullName>
    </submittedName>
</protein>
<gene>
    <name evidence="1" type="ORF">VNO77_04351</name>
</gene>